<reference evidence="2" key="1">
    <citation type="submission" date="2013-11" db="EMBL/GenBank/DDBJ databases">
        <title>Comparative genomics of Ignicoccus.</title>
        <authorList>
            <person name="Podar M."/>
        </authorList>
    </citation>
    <scope>NUCLEOTIDE SEQUENCE</scope>
    <source>
        <strain evidence="2">DSM 13166</strain>
    </source>
</reference>
<keyword evidence="3" id="KW-1185">Reference proteome</keyword>
<dbReference type="AlphaFoldDB" id="A0A977PL01"/>
<sequence length="55" mass="5962">MMVIAINPVALIVFVIVYVLTYAIVKNALQSIVVPLLIAGAAAYYTYLFLLSMGI</sequence>
<name>A0A977PL01_9CREN</name>
<evidence type="ECO:0000313" key="2">
    <source>
        <dbReference type="EMBL" id="UXD21974.1"/>
    </source>
</evidence>
<evidence type="ECO:0000256" key="1">
    <source>
        <dbReference type="SAM" id="Phobius"/>
    </source>
</evidence>
<organism evidence="2 3">
    <name type="scientific">Ignicoccus pacificus DSM 13166</name>
    <dbReference type="NCBI Taxonomy" id="940294"/>
    <lineage>
        <taxon>Archaea</taxon>
        <taxon>Thermoproteota</taxon>
        <taxon>Thermoprotei</taxon>
        <taxon>Desulfurococcales</taxon>
        <taxon>Desulfurococcaceae</taxon>
        <taxon>Ignicoccus</taxon>
    </lineage>
</organism>
<dbReference type="KEGG" id="ipc:IPA_00385"/>
<dbReference type="EMBL" id="CP006868">
    <property type="protein sequence ID" value="UXD21974.1"/>
    <property type="molecule type" value="Genomic_DNA"/>
</dbReference>
<protein>
    <submittedName>
        <fullName evidence="2">Uncharacterized protein</fullName>
    </submittedName>
</protein>
<gene>
    <name evidence="2" type="ORF">IPA_00385</name>
</gene>
<dbReference type="Proteomes" id="UP001063698">
    <property type="component" value="Chromosome"/>
</dbReference>
<accession>A0A977PL01</accession>
<evidence type="ECO:0000313" key="3">
    <source>
        <dbReference type="Proteomes" id="UP001063698"/>
    </source>
</evidence>
<keyword evidence="1" id="KW-0472">Membrane</keyword>
<proteinExistence type="predicted"/>
<keyword evidence="1" id="KW-0812">Transmembrane</keyword>
<feature type="transmembrane region" description="Helical" evidence="1">
    <location>
        <begin position="6"/>
        <end position="25"/>
    </location>
</feature>
<keyword evidence="1" id="KW-1133">Transmembrane helix</keyword>
<feature type="transmembrane region" description="Helical" evidence="1">
    <location>
        <begin position="32"/>
        <end position="50"/>
    </location>
</feature>